<sequence>MKVTTLLVMLALIPSSAISQQNFSCSYSDRGACLGYGDTVCSSRGMCVDQNSACFDQNQCNYEGFTCRSNVTECIETHDALLRRHNDLVDDFNENLEIARGMAARLDDVEICLIYASTLESAKLCAP</sequence>
<dbReference type="STRING" id="564137.SAMN04488238_11713"/>
<keyword evidence="3" id="KW-1185">Reference proteome</keyword>
<feature type="chain" id="PRO_5011484805" evidence="1">
    <location>
        <begin position="20"/>
        <end position="127"/>
    </location>
</feature>
<dbReference type="EMBL" id="FNOM01000017">
    <property type="protein sequence ID" value="SDX72301.1"/>
    <property type="molecule type" value="Genomic_DNA"/>
</dbReference>
<keyword evidence="1" id="KW-0732">Signal</keyword>
<dbReference type="Proteomes" id="UP000198539">
    <property type="component" value="Unassembled WGS sequence"/>
</dbReference>
<dbReference type="AlphaFoldDB" id="A0A1H3E0V3"/>
<dbReference type="RefSeq" id="WP_092892107.1">
    <property type="nucleotide sequence ID" value="NZ_CP061501.1"/>
</dbReference>
<proteinExistence type="predicted"/>
<dbReference type="OrthoDB" id="8453292at2"/>
<feature type="signal peptide" evidence="1">
    <location>
        <begin position="1"/>
        <end position="19"/>
    </location>
</feature>
<evidence type="ECO:0000256" key="1">
    <source>
        <dbReference type="SAM" id="SignalP"/>
    </source>
</evidence>
<gene>
    <name evidence="2" type="ORF">SAMN04488238_11713</name>
</gene>
<name>A0A1H3E0V3_9RHOB</name>
<protein>
    <submittedName>
        <fullName evidence="2">Uncharacterized protein</fullName>
    </submittedName>
</protein>
<reference evidence="2 3" key="1">
    <citation type="submission" date="2016-10" db="EMBL/GenBank/DDBJ databases">
        <authorList>
            <person name="de Groot N.N."/>
        </authorList>
    </citation>
    <scope>NUCLEOTIDE SEQUENCE [LARGE SCALE GENOMIC DNA]</scope>
    <source>
        <strain evidence="2 3">CGMCC 1.8894</strain>
    </source>
</reference>
<organism evidence="2 3">
    <name type="scientific">Roseicitreum antarcticum</name>
    <dbReference type="NCBI Taxonomy" id="564137"/>
    <lineage>
        <taxon>Bacteria</taxon>
        <taxon>Pseudomonadati</taxon>
        <taxon>Pseudomonadota</taxon>
        <taxon>Alphaproteobacteria</taxon>
        <taxon>Rhodobacterales</taxon>
        <taxon>Paracoccaceae</taxon>
        <taxon>Roseicitreum</taxon>
    </lineage>
</organism>
<accession>A0A1H3E0V3</accession>
<evidence type="ECO:0000313" key="3">
    <source>
        <dbReference type="Proteomes" id="UP000198539"/>
    </source>
</evidence>
<evidence type="ECO:0000313" key="2">
    <source>
        <dbReference type="EMBL" id="SDX72301.1"/>
    </source>
</evidence>